<evidence type="ECO:0000256" key="2">
    <source>
        <dbReference type="SAM" id="SignalP"/>
    </source>
</evidence>
<evidence type="ECO:0000313" key="5">
    <source>
        <dbReference type="Proteomes" id="UP001596113"/>
    </source>
</evidence>
<feature type="domain" description="F5/8 type C" evidence="3">
    <location>
        <begin position="931"/>
        <end position="1079"/>
    </location>
</feature>
<dbReference type="Gene3D" id="2.60.120.260">
    <property type="entry name" value="Galactose-binding domain-like"/>
    <property type="match status" value="2"/>
</dbReference>
<dbReference type="PANTHER" id="PTHR45713:SF6">
    <property type="entry name" value="F5_8 TYPE C DOMAIN-CONTAINING PROTEIN"/>
    <property type="match status" value="1"/>
</dbReference>
<name>A0ABW0HRF8_9BACL</name>
<feature type="chain" id="PRO_5045456836" evidence="2">
    <location>
        <begin position="40"/>
        <end position="1079"/>
    </location>
</feature>
<reference evidence="5" key="1">
    <citation type="journal article" date="2019" name="Int. J. Syst. Evol. Microbiol.">
        <title>The Global Catalogue of Microorganisms (GCM) 10K type strain sequencing project: providing services to taxonomists for standard genome sequencing and annotation.</title>
        <authorList>
            <consortium name="The Broad Institute Genomics Platform"/>
            <consortium name="The Broad Institute Genome Sequencing Center for Infectious Disease"/>
            <person name="Wu L."/>
            <person name="Ma J."/>
        </authorList>
    </citation>
    <scope>NUCLEOTIDE SEQUENCE [LARGE SCALE GENOMIC DNA]</scope>
    <source>
        <strain evidence="5">CGMCC 1.18575</strain>
    </source>
</reference>
<keyword evidence="5" id="KW-1185">Reference proteome</keyword>
<comment type="caution">
    <text evidence="4">The sequence shown here is derived from an EMBL/GenBank/DDBJ whole genome shotgun (WGS) entry which is preliminary data.</text>
</comment>
<proteinExistence type="predicted"/>
<keyword evidence="2" id="KW-0732">Signal</keyword>
<protein>
    <submittedName>
        <fullName evidence="4">Discoidin domain-containing protein</fullName>
    </submittedName>
</protein>
<evidence type="ECO:0000259" key="3">
    <source>
        <dbReference type="PROSITE" id="PS50022"/>
    </source>
</evidence>
<dbReference type="InterPro" id="IPR025150">
    <property type="entry name" value="GH123_cat"/>
</dbReference>
<dbReference type="SUPFAM" id="SSF49785">
    <property type="entry name" value="Galactose-binding domain-like"/>
    <property type="match status" value="2"/>
</dbReference>
<dbReference type="PROSITE" id="PS50022">
    <property type="entry name" value="FA58C_3"/>
    <property type="match status" value="2"/>
</dbReference>
<gene>
    <name evidence="4" type="ORF">ACFPOF_08355</name>
</gene>
<organism evidence="4 5">
    <name type="scientific">Cohnella soli</name>
    <dbReference type="NCBI Taxonomy" id="425005"/>
    <lineage>
        <taxon>Bacteria</taxon>
        <taxon>Bacillati</taxon>
        <taxon>Bacillota</taxon>
        <taxon>Bacilli</taxon>
        <taxon>Bacillales</taxon>
        <taxon>Paenibacillaceae</taxon>
        <taxon>Cohnella</taxon>
    </lineage>
</organism>
<feature type="region of interest" description="Disordered" evidence="1">
    <location>
        <begin position="802"/>
        <end position="821"/>
    </location>
</feature>
<feature type="domain" description="F5/8 type C" evidence="3">
    <location>
        <begin position="768"/>
        <end position="928"/>
    </location>
</feature>
<dbReference type="RefSeq" id="WP_378131500.1">
    <property type="nucleotide sequence ID" value="NZ_JBHSMI010000015.1"/>
</dbReference>
<dbReference type="InterPro" id="IPR000421">
    <property type="entry name" value="FA58C"/>
</dbReference>
<evidence type="ECO:0000313" key="4">
    <source>
        <dbReference type="EMBL" id="MFC5402751.1"/>
    </source>
</evidence>
<dbReference type="InterPro" id="IPR051941">
    <property type="entry name" value="BG_Antigen-Binding_Lectin"/>
</dbReference>
<dbReference type="PANTHER" id="PTHR45713">
    <property type="entry name" value="FTP DOMAIN-CONTAINING PROTEIN"/>
    <property type="match status" value="1"/>
</dbReference>
<dbReference type="Pfam" id="PF13320">
    <property type="entry name" value="GH123_cat"/>
    <property type="match status" value="1"/>
</dbReference>
<feature type="signal peptide" evidence="2">
    <location>
        <begin position="1"/>
        <end position="39"/>
    </location>
</feature>
<dbReference type="Pfam" id="PF00754">
    <property type="entry name" value="F5_F8_type_C"/>
    <property type="match status" value="2"/>
</dbReference>
<feature type="compositionally biased region" description="Low complexity" evidence="1">
    <location>
        <begin position="807"/>
        <end position="821"/>
    </location>
</feature>
<dbReference type="EMBL" id="JBHSMI010000015">
    <property type="protein sequence ID" value="MFC5402751.1"/>
    <property type="molecule type" value="Genomic_DNA"/>
</dbReference>
<dbReference type="Proteomes" id="UP001596113">
    <property type="component" value="Unassembled WGS sequence"/>
</dbReference>
<dbReference type="InterPro" id="IPR008979">
    <property type="entry name" value="Galactose-bd-like_sf"/>
</dbReference>
<evidence type="ECO:0000256" key="1">
    <source>
        <dbReference type="SAM" id="MobiDB-lite"/>
    </source>
</evidence>
<sequence>MKSMKSLYRMLILSKTRLSLLLMLALLSSLFLSVGSVSAAAPSVWIQSASDRAFQTSTMPSGTNTAITLYAARNEYQAAQILVRSSSSQSNVYVTANTLTGPGGATIPVSNIKVTREITHFGVWKVDGDHEDPPGSVGGISGDYTDSLEDNTPQTNAANVTQPYYYSVYTSPTQTPGTYTGTAVVNSSGGNVTVNVTVIVYNVTIPPTNQSTFKINNWFGSAGWDFAGTEKIIPLQYGVEMYDTNWWKVIENIAANHAKHRNNVIHTDFHGLLIPDTTVDTNGLVNFGWATFDRFVQTFIDAGALQYIYVPQQIQHEKVNNIMISKVDTLVRGPNGKAVYYGDVPDSASANAYLDQLFPALKAHLDAKGWTDKLIVSGEDEPQSQGEIDAAIWYYGKLRAVFGNNVKTNEAHYIVWPELASSLTNNTPKTDTYDQNAAFYQKQRIENGKELWLYTANSPHGNYMNRYISFHLDKTRLIPWLGWKIGAQGYLHWAWNYWVDWNGTNFVAADTESGAGNGWGDAWIVRPNKAAYDIYDSVRSENQLYGLQDYELLNILKQTKPIIAQSITESLITDFTVYTRSGANVDVAHKQILDEIVSSQGDARFAFSDDFSSGNDGNWVHELGTWSVSGGEYSQSNASQWQAVSGVKGRSYGDFSLTFDTKIVNDAGNITNWAGAVVRSANATDVDTGYLVALRNNGKVFVYRSGTTLGEAAVPGYVAGQYTTVKVVASGNNIQVFAGNNAAALLNVNDSGFTAGNIALITASSAKFDNVVINAEQNYAEGKTVSTSSTYTAGGWSPQAAVDGRKSSSANSNGWSSNNSTGANHSEWISVDLGKAYPLSRIDLYPRNDGAQTGYGFPIDFTIQTSTDNVNWTTVVTKTGYAKPGDAVQSFPFDSVNARYIKVNGTNLRIDNQSSYRMQFAEIQAYGGNLAAGKKVTASSSYESTSDGWSLMNATDGARLSNVYYSMGWSSNSNLTSNHTEWVTVDLGGSSKISTVNLFPRNDGVKTGYFFPVDFTIQTSPDNVNWTTVVTRTGYAQPGNEAQSFSFPAATVRYVKINGTNLRYNEGTYRMQFAEIEVK</sequence>
<accession>A0ABW0HRF8</accession>